<dbReference type="KEGG" id="afs:AFR_38915"/>
<name>U5WAL1_9ACTN</name>
<dbReference type="OrthoDB" id="5175769at2"/>
<dbReference type="EMBL" id="CP006272">
    <property type="protein sequence ID" value="AGZ46037.1"/>
    <property type="molecule type" value="Genomic_DNA"/>
</dbReference>
<dbReference type="HOGENOM" id="CLU_100956_0_0_11"/>
<dbReference type="eggNOG" id="ENOG5030K6H">
    <property type="taxonomic scope" value="Bacteria"/>
</dbReference>
<dbReference type="RefSeq" id="WP_023562371.1">
    <property type="nucleotide sequence ID" value="NC_022657.1"/>
</dbReference>
<dbReference type="AlphaFoldDB" id="U5WAL1"/>
<dbReference type="Proteomes" id="UP000017746">
    <property type="component" value="Chromosome"/>
</dbReference>
<organism evidence="1 2">
    <name type="scientific">Actinoplanes friuliensis DSM 7358</name>
    <dbReference type="NCBI Taxonomy" id="1246995"/>
    <lineage>
        <taxon>Bacteria</taxon>
        <taxon>Bacillati</taxon>
        <taxon>Actinomycetota</taxon>
        <taxon>Actinomycetes</taxon>
        <taxon>Micromonosporales</taxon>
        <taxon>Micromonosporaceae</taxon>
        <taxon>Actinoplanes</taxon>
    </lineage>
</organism>
<evidence type="ECO:0000313" key="1">
    <source>
        <dbReference type="EMBL" id="AGZ46037.1"/>
    </source>
</evidence>
<sequence>MTTVPVMSGAQAAAWHGVMDLHDRLDHGWTLVGGQLVHLHCAEQGHTPPRPTDDIDTVIDVRAAGDMLQTFTGVLTGLGFTSVGTSPEGYQHRWSRADAVIDVLLPEGVGERTAARPGVTGSPTLPTPGGTQALHRSVSVSVTVDGRTGSVRRPTLVGALVMKAAAHTTVGDAARGRHRFDFAALAALIAARDFRETELTKKDRSRLRAMLQATRADREVMLGLPDAPESLNRLERAAGLV</sequence>
<protein>
    <submittedName>
        <fullName evidence="1">Uncharacterized protein</fullName>
    </submittedName>
</protein>
<reference evidence="1 2" key="1">
    <citation type="journal article" date="2014" name="J. Biotechnol.">
        <title>Complete genome sequence of the actinobacterium Actinoplanes friuliensis HAG 010964, producer of the lipopeptide antibiotic friulimycin.</title>
        <authorList>
            <person name="Ruckert C."/>
            <person name="Szczepanowski R."/>
            <person name="Albersmeier A."/>
            <person name="Goesmann A."/>
            <person name="Fischer N."/>
            <person name="Steinkamper A."/>
            <person name="Puhler A."/>
            <person name="Biener R."/>
            <person name="Schwartz D."/>
            <person name="Kalinowski J."/>
        </authorList>
    </citation>
    <scope>NUCLEOTIDE SEQUENCE [LARGE SCALE GENOMIC DNA]</scope>
    <source>
        <strain evidence="1 2">DSM 7358</strain>
    </source>
</reference>
<accession>U5WAL1</accession>
<proteinExistence type="predicted"/>
<dbReference type="STRING" id="1246995.AFR_38915"/>
<gene>
    <name evidence="1" type="ORF">AFR_38915</name>
</gene>
<keyword evidence="2" id="KW-1185">Reference proteome</keyword>
<dbReference type="PATRIC" id="fig|1246995.3.peg.7875"/>
<evidence type="ECO:0000313" key="2">
    <source>
        <dbReference type="Proteomes" id="UP000017746"/>
    </source>
</evidence>